<comment type="caution">
    <text evidence="1">The sequence shown here is derived from an EMBL/GenBank/DDBJ whole genome shotgun (WGS) entry which is preliminary data.</text>
</comment>
<protein>
    <recommendedName>
        <fullName evidence="3">Transcription factor</fullName>
    </recommendedName>
</protein>
<gene>
    <name evidence="1" type="ORF">NW768_004919</name>
</gene>
<organism evidence="1 2">
    <name type="scientific">Fusarium equiseti</name>
    <name type="common">Fusarium scirpi</name>
    <dbReference type="NCBI Taxonomy" id="61235"/>
    <lineage>
        <taxon>Eukaryota</taxon>
        <taxon>Fungi</taxon>
        <taxon>Dikarya</taxon>
        <taxon>Ascomycota</taxon>
        <taxon>Pezizomycotina</taxon>
        <taxon>Sordariomycetes</taxon>
        <taxon>Hypocreomycetidae</taxon>
        <taxon>Hypocreales</taxon>
        <taxon>Nectriaceae</taxon>
        <taxon>Fusarium</taxon>
        <taxon>Fusarium incarnatum-equiseti species complex</taxon>
    </lineage>
</organism>
<dbReference type="PANTHER" id="PTHR42034">
    <property type="entry name" value="CHROMOSOME 7, WHOLE GENOME SHOTGUN SEQUENCE-RELATED"/>
    <property type="match status" value="1"/>
</dbReference>
<keyword evidence="2" id="KW-1185">Reference proteome</keyword>
<evidence type="ECO:0008006" key="3">
    <source>
        <dbReference type="Google" id="ProtNLM"/>
    </source>
</evidence>
<dbReference type="EMBL" id="JAOQBH010000006">
    <property type="protein sequence ID" value="KAJ4135295.1"/>
    <property type="molecule type" value="Genomic_DNA"/>
</dbReference>
<reference evidence="1" key="1">
    <citation type="submission" date="2022-09" db="EMBL/GenBank/DDBJ databases">
        <title>Fusarium specimens isolated from Avocado Roots.</title>
        <authorList>
            <person name="Stajich J."/>
            <person name="Roper C."/>
            <person name="Heimlech-Rivalta G."/>
        </authorList>
    </citation>
    <scope>NUCLEOTIDE SEQUENCE</scope>
    <source>
        <strain evidence="1">CF00095</strain>
    </source>
</reference>
<accession>A0ABQ8RHI2</accession>
<dbReference type="Gene3D" id="3.30.559.30">
    <property type="entry name" value="Nonribosomal peptide synthetase, condensation domain"/>
    <property type="match status" value="1"/>
</dbReference>
<evidence type="ECO:0000313" key="2">
    <source>
        <dbReference type="Proteomes" id="UP001152024"/>
    </source>
</evidence>
<dbReference type="Proteomes" id="UP001152024">
    <property type="component" value="Unassembled WGS sequence"/>
</dbReference>
<evidence type="ECO:0000313" key="1">
    <source>
        <dbReference type="EMBL" id="KAJ4135295.1"/>
    </source>
</evidence>
<sequence length="209" mass="22915">MTLSEVQPRKQESYPVCYVNHSMTNLCPYCRQLYNTSNHAAALYHTVSAQVLAINLEVPVLTEDSERESSLVPLMATQVRDFYNQAKPILSEVAHEQILLAPLTFKALSPPTGSDPYAFSDPPFCPVALSSIGNIAAIVSAESDVFKLTNIWAASQPIGAGVATFLSCWDGMIELSSVFTAQYHNKDYMEVFLKAVVSYVCRGLGVDRA</sequence>
<dbReference type="PANTHER" id="PTHR42034:SF1">
    <property type="entry name" value="CONDENSATION DOMAIN-CONTAINING PROTEIN"/>
    <property type="match status" value="1"/>
</dbReference>
<proteinExistence type="predicted"/>
<name>A0ABQ8RHI2_FUSEQ</name>